<evidence type="ECO:0000256" key="5">
    <source>
        <dbReference type="PIRSR" id="PIRSR617867-1"/>
    </source>
</evidence>
<organism evidence="7 8">
    <name type="scientific">Microcella alkalica</name>
    <dbReference type="NCBI Taxonomy" id="355930"/>
    <lineage>
        <taxon>Bacteria</taxon>
        <taxon>Bacillati</taxon>
        <taxon>Actinomycetota</taxon>
        <taxon>Actinomycetes</taxon>
        <taxon>Micrococcales</taxon>
        <taxon>Microbacteriaceae</taxon>
        <taxon>Microcella</taxon>
    </lineage>
</organism>
<feature type="active site" description="Nucleophile" evidence="5">
    <location>
        <position position="13"/>
    </location>
</feature>
<reference evidence="7 8" key="1">
    <citation type="submission" date="2020-07" db="EMBL/GenBank/DDBJ databases">
        <title>Sequencing the genomes of 1000 actinobacteria strains.</title>
        <authorList>
            <person name="Klenk H.-P."/>
        </authorList>
    </citation>
    <scope>NUCLEOTIDE SEQUENCE [LARGE SCALE GENOMIC DNA]</scope>
    <source>
        <strain evidence="7 8">DSM 19663</strain>
    </source>
</reference>
<keyword evidence="4" id="KW-0904">Protein phosphatase</keyword>
<proteinExistence type="inferred from homology"/>
<evidence type="ECO:0000256" key="2">
    <source>
        <dbReference type="ARBA" id="ARBA00013064"/>
    </source>
</evidence>
<dbReference type="PRINTS" id="PR00719">
    <property type="entry name" value="LMWPTPASE"/>
</dbReference>
<dbReference type="Proteomes" id="UP000585905">
    <property type="component" value="Unassembled WGS sequence"/>
</dbReference>
<evidence type="ECO:0000313" key="8">
    <source>
        <dbReference type="Proteomes" id="UP000585905"/>
    </source>
</evidence>
<dbReference type="PANTHER" id="PTHR11717:SF7">
    <property type="entry name" value="LOW MOLECULAR WEIGHT PHOSPHOTYROSINE PROTEIN PHOSPHATASE"/>
    <property type="match status" value="1"/>
</dbReference>
<evidence type="ECO:0000259" key="6">
    <source>
        <dbReference type="SMART" id="SM00226"/>
    </source>
</evidence>
<feature type="domain" description="Phosphotyrosine protein phosphatase I" evidence="6">
    <location>
        <begin position="7"/>
        <end position="203"/>
    </location>
</feature>
<dbReference type="AlphaFoldDB" id="A0A839E8R0"/>
<dbReference type="InterPro" id="IPR017867">
    <property type="entry name" value="Tyr_phospatase_low_mol_wt"/>
</dbReference>
<feature type="active site" evidence="5">
    <location>
        <position position="19"/>
    </location>
</feature>
<evidence type="ECO:0000256" key="1">
    <source>
        <dbReference type="ARBA" id="ARBA00011063"/>
    </source>
</evidence>
<dbReference type="InterPro" id="IPR036196">
    <property type="entry name" value="Ptyr_pPase_sf"/>
</dbReference>
<dbReference type="SMART" id="SM00226">
    <property type="entry name" value="LMWPc"/>
    <property type="match status" value="1"/>
</dbReference>
<dbReference type="Pfam" id="PF01451">
    <property type="entry name" value="LMWPc"/>
    <property type="match status" value="1"/>
</dbReference>
<dbReference type="InterPro" id="IPR023485">
    <property type="entry name" value="Ptyr_pPase"/>
</dbReference>
<dbReference type="PANTHER" id="PTHR11717">
    <property type="entry name" value="LOW MOLECULAR WEIGHT PROTEIN TYROSINE PHOSPHATASE"/>
    <property type="match status" value="1"/>
</dbReference>
<dbReference type="GO" id="GO:0004725">
    <property type="term" value="F:protein tyrosine phosphatase activity"/>
    <property type="evidence" value="ECO:0007669"/>
    <property type="project" value="UniProtKB-EC"/>
</dbReference>
<accession>A0A839E8R0</accession>
<evidence type="ECO:0000256" key="4">
    <source>
        <dbReference type="ARBA" id="ARBA00022912"/>
    </source>
</evidence>
<dbReference type="EMBL" id="JACGWX010000004">
    <property type="protein sequence ID" value="MBA8848160.1"/>
    <property type="molecule type" value="Genomic_DNA"/>
</dbReference>
<sequence>MAAGDRFEVLVVCTGNVCRSPVAEQVLRARFGERFARFSSAGTFALVGQQMPEQAQELARLLGAEPGPLHAPRLIDASMIEQADLVIALTREHRGEIVRLLPRANRFTVTLREAARLIECLAAAPEGDLDLAPLRTVPVPDALRALAPMMMAERGLATPPTAADDDDVVDPFRQAQEVYDRSGEQIIDAIDRIEAALRRLAERA</sequence>
<dbReference type="RefSeq" id="WP_182490968.1">
    <property type="nucleotide sequence ID" value="NZ_BAAAOV010000016.1"/>
</dbReference>
<gene>
    <name evidence="7" type="ORF">FHX53_001759</name>
</gene>
<comment type="caution">
    <text evidence="7">The sequence shown here is derived from an EMBL/GenBank/DDBJ whole genome shotgun (WGS) entry which is preliminary data.</text>
</comment>
<dbReference type="Gene3D" id="3.40.50.2300">
    <property type="match status" value="1"/>
</dbReference>
<name>A0A839E8R0_9MICO</name>
<protein>
    <recommendedName>
        <fullName evidence="2">protein-tyrosine-phosphatase</fullName>
        <ecNumber evidence="2">3.1.3.48</ecNumber>
    </recommendedName>
</protein>
<keyword evidence="8" id="KW-1185">Reference proteome</keyword>
<dbReference type="EC" id="3.1.3.48" evidence="2"/>
<comment type="similarity">
    <text evidence="1">Belongs to the low molecular weight phosphotyrosine protein phosphatase family.</text>
</comment>
<evidence type="ECO:0000313" key="7">
    <source>
        <dbReference type="EMBL" id="MBA8848160.1"/>
    </source>
</evidence>
<keyword evidence="3 7" id="KW-0378">Hydrolase</keyword>
<dbReference type="SUPFAM" id="SSF52788">
    <property type="entry name" value="Phosphotyrosine protein phosphatases I"/>
    <property type="match status" value="1"/>
</dbReference>
<evidence type="ECO:0000256" key="3">
    <source>
        <dbReference type="ARBA" id="ARBA00022801"/>
    </source>
</evidence>
<dbReference type="InterPro" id="IPR050438">
    <property type="entry name" value="LMW_PTPase"/>
</dbReference>